<dbReference type="InterPro" id="IPR050214">
    <property type="entry name" value="Cys_Synth/Cystath_Beta-Synth"/>
</dbReference>
<dbReference type="VEuPathDB" id="FungiDB:BO78DRAFT_349436"/>
<dbReference type="InterPro" id="IPR001926">
    <property type="entry name" value="TrpB-like_PALP"/>
</dbReference>
<sequence>MRKMLSILNSAADAIGRTPLVRLDRITASLGLDGTILAKLDYLNPGGSKKDRVALGIIEEAERLGTIKPGQTVVELTSGNTGTGLSIVCAIKGYPFVAVMSRGNSVERARMMAALGAEVVLVDQMPGSIPGQVSGADLALVEERAKELEIERGAFRADQFTRDGNWIAHHDGTGTELWEQTGGRLDGFVDFVGSGGTYAGVTKKLKAMNPQAKCFVVEPEGAAVLAQQEVSQSEHPIQGGGYVMSDLAYLKDVPVDGYIQVTGDQARQGARLLASKEGIFGGFSSGANVSAAIELLKGEMKGKTIAIMICDSGLKYLSTDLWTE</sequence>
<dbReference type="EMBL" id="KZ826379">
    <property type="protein sequence ID" value="PYI03532.1"/>
    <property type="molecule type" value="Genomic_DNA"/>
</dbReference>
<dbReference type="CDD" id="cd01561">
    <property type="entry name" value="CBS_like"/>
    <property type="match status" value="1"/>
</dbReference>
<organism evidence="2 3">
    <name type="scientific">Aspergillus sclerotiicarbonarius (strain CBS 121057 / IBT 28362)</name>
    <dbReference type="NCBI Taxonomy" id="1448318"/>
    <lineage>
        <taxon>Eukaryota</taxon>
        <taxon>Fungi</taxon>
        <taxon>Dikarya</taxon>
        <taxon>Ascomycota</taxon>
        <taxon>Pezizomycotina</taxon>
        <taxon>Eurotiomycetes</taxon>
        <taxon>Eurotiomycetidae</taxon>
        <taxon>Eurotiales</taxon>
        <taxon>Aspergillaceae</taxon>
        <taxon>Aspergillus</taxon>
        <taxon>Aspergillus subgen. Circumdati</taxon>
    </lineage>
</organism>
<feature type="non-terminal residue" evidence="2">
    <location>
        <position position="324"/>
    </location>
</feature>
<dbReference type="STRING" id="1448318.A0A319E0F2"/>
<proteinExistence type="predicted"/>
<protein>
    <submittedName>
        <fullName evidence="2">Tryptophan synthase beta subunit-like PLP-dependent enzyme</fullName>
    </submittedName>
</protein>
<dbReference type="PANTHER" id="PTHR10314">
    <property type="entry name" value="CYSTATHIONINE BETA-SYNTHASE"/>
    <property type="match status" value="1"/>
</dbReference>
<dbReference type="Proteomes" id="UP000248423">
    <property type="component" value="Unassembled WGS sequence"/>
</dbReference>
<evidence type="ECO:0000313" key="3">
    <source>
        <dbReference type="Proteomes" id="UP000248423"/>
    </source>
</evidence>
<dbReference type="Gene3D" id="3.40.50.1100">
    <property type="match status" value="2"/>
</dbReference>
<dbReference type="SUPFAM" id="SSF53686">
    <property type="entry name" value="Tryptophan synthase beta subunit-like PLP-dependent enzymes"/>
    <property type="match status" value="1"/>
</dbReference>
<name>A0A319E0F2_ASPSB</name>
<feature type="domain" description="Tryptophan synthase beta chain-like PALP" evidence="1">
    <location>
        <begin position="13"/>
        <end position="311"/>
    </location>
</feature>
<dbReference type="OrthoDB" id="10259545at2759"/>
<dbReference type="InterPro" id="IPR036052">
    <property type="entry name" value="TrpB-like_PALP_sf"/>
</dbReference>
<accession>A0A319E0F2</accession>
<evidence type="ECO:0000259" key="1">
    <source>
        <dbReference type="Pfam" id="PF00291"/>
    </source>
</evidence>
<evidence type="ECO:0000313" key="2">
    <source>
        <dbReference type="EMBL" id="PYI03532.1"/>
    </source>
</evidence>
<keyword evidence="3" id="KW-1185">Reference proteome</keyword>
<dbReference type="Pfam" id="PF00291">
    <property type="entry name" value="PALP"/>
    <property type="match status" value="1"/>
</dbReference>
<gene>
    <name evidence="2" type="ORF">BO78DRAFT_349436</name>
</gene>
<dbReference type="AlphaFoldDB" id="A0A319E0F2"/>
<reference evidence="2 3" key="1">
    <citation type="submission" date="2018-02" db="EMBL/GenBank/DDBJ databases">
        <title>The genomes of Aspergillus section Nigri reveals drivers in fungal speciation.</title>
        <authorList>
            <consortium name="DOE Joint Genome Institute"/>
            <person name="Vesth T.C."/>
            <person name="Nybo J."/>
            <person name="Theobald S."/>
            <person name="Brandl J."/>
            <person name="Frisvad J.C."/>
            <person name="Nielsen K.F."/>
            <person name="Lyhne E.K."/>
            <person name="Kogle M.E."/>
            <person name="Kuo A."/>
            <person name="Riley R."/>
            <person name="Clum A."/>
            <person name="Nolan M."/>
            <person name="Lipzen A."/>
            <person name="Salamov A."/>
            <person name="Henrissat B."/>
            <person name="Wiebenga A."/>
            <person name="De vries R.P."/>
            <person name="Grigoriev I.V."/>
            <person name="Mortensen U.H."/>
            <person name="Andersen M.R."/>
            <person name="Baker S.E."/>
        </authorList>
    </citation>
    <scope>NUCLEOTIDE SEQUENCE [LARGE SCALE GENOMIC DNA]</scope>
    <source>
        <strain evidence="2 3">CBS 121057</strain>
    </source>
</reference>